<dbReference type="Proteomes" id="UP000756346">
    <property type="component" value="Unassembled WGS sequence"/>
</dbReference>
<sequence length="174" mass="17914">MALSMLARLVAAASRTQSGMSEPESGLESCITTLRSSNTASSCPFMSCQRTSSRVGVLARVRLGLDGDGGPLSSDVGPNIAPTGGGALDLSEMIVSGRVGLDIVRRKSACSTASTVGKMPCEPRRRAKRGVLMLNEMCPKALLPACLNEDGAVSLRMDGPSAVITSGTGPVMLE</sequence>
<dbReference type="AlphaFoldDB" id="A0A9P9BRM1"/>
<comment type="caution">
    <text evidence="1">The sequence shown here is derived from an EMBL/GenBank/DDBJ whole genome shotgun (WGS) entry which is preliminary data.</text>
</comment>
<evidence type="ECO:0000313" key="2">
    <source>
        <dbReference type="Proteomes" id="UP000756346"/>
    </source>
</evidence>
<reference evidence="1" key="1">
    <citation type="journal article" date="2021" name="Nat. Commun.">
        <title>Genetic determinants of endophytism in the Arabidopsis root mycobiome.</title>
        <authorList>
            <person name="Mesny F."/>
            <person name="Miyauchi S."/>
            <person name="Thiergart T."/>
            <person name="Pickel B."/>
            <person name="Atanasova L."/>
            <person name="Karlsson M."/>
            <person name="Huettel B."/>
            <person name="Barry K.W."/>
            <person name="Haridas S."/>
            <person name="Chen C."/>
            <person name="Bauer D."/>
            <person name="Andreopoulos W."/>
            <person name="Pangilinan J."/>
            <person name="LaButti K."/>
            <person name="Riley R."/>
            <person name="Lipzen A."/>
            <person name="Clum A."/>
            <person name="Drula E."/>
            <person name="Henrissat B."/>
            <person name="Kohler A."/>
            <person name="Grigoriev I.V."/>
            <person name="Martin F.M."/>
            <person name="Hacquard S."/>
        </authorList>
    </citation>
    <scope>NUCLEOTIDE SEQUENCE</scope>
    <source>
        <strain evidence="1">MPI-CAGE-CH-0230</strain>
    </source>
</reference>
<dbReference type="EMBL" id="JAGTJQ010000004">
    <property type="protein sequence ID" value="KAH7033071.1"/>
    <property type="molecule type" value="Genomic_DNA"/>
</dbReference>
<gene>
    <name evidence="1" type="ORF">B0I36DRAFT_104622</name>
</gene>
<evidence type="ECO:0000313" key="1">
    <source>
        <dbReference type="EMBL" id="KAH7033071.1"/>
    </source>
</evidence>
<dbReference type="GeneID" id="70177314"/>
<dbReference type="RefSeq" id="XP_046013903.1">
    <property type="nucleotide sequence ID" value="XM_046147768.1"/>
</dbReference>
<organism evidence="1 2">
    <name type="scientific">Microdochium trichocladiopsis</name>
    <dbReference type="NCBI Taxonomy" id="1682393"/>
    <lineage>
        <taxon>Eukaryota</taxon>
        <taxon>Fungi</taxon>
        <taxon>Dikarya</taxon>
        <taxon>Ascomycota</taxon>
        <taxon>Pezizomycotina</taxon>
        <taxon>Sordariomycetes</taxon>
        <taxon>Xylariomycetidae</taxon>
        <taxon>Xylariales</taxon>
        <taxon>Microdochiaceae</taxon>
        <taxon>Microdochium</taxon>
    </lineage>
</organism>
<name>A0A9P9BRM1_9PEZI</name>
<protein>
    <submittedName>
        <fullName evidence="1">Uncharacterized protein</fullName>
    </submittedName>
</protein>
<proteinExistence type="predicted"/>
<keyword evidence="2" id="KW-1185">Reference proteome</keyword>
<accession>A0A9P9BRM1</accession>